<proteinExistence type="predicted"/>
<organism evidence="2 3">
    <name type="scientific">Nonomuraea maheshkhaliensis</name>
    <dbReference type="NCBI Taxonomy" id="419590"/>
    <lineage>
        <taxon>Bacteria</taxon>
        <taxon>Bacillati</taxon>
        <taxon>Actinomycetota</taxon>
        <taxon>Actinomycetes</taxon>
        <taxon>Streptosporangiales</taxon>
        <taxon>Streptosporangiaceae</taxon>
        <taxon>Nonomuraea</taxon>
    </lineage>
</organism>
<dbReference type="EMBL" id="BAAAMU010000094">
    <property type="protein sequence ID" value="GAA1673104.1"/>
    <property type="molecule type" value="Genomic_DNA"/>
</dbReference>
<comment type="caution">
    <text evidence="2">The sequence shown here is derived from an EMBL/GenBank/DDBJ whole genome shotgun (WGS) entry which is preliminary data.</text>
</comment>
<reference evidence="3" key="1">
    <citation type="journal article" date="2019" name="Int. J. Syst. Evol. Microbiol.">
        <title>The Global Catalogue of Microorganisms (GCM) 10K type strain sequencing project: providing services to taxonomists for standard genome sequencing and annotation.</title>
        <authorList>
            <consortium name="The Broad Institute Genomics Platform"/>
            <consortium name="The Broad Institute Genome Sequencing Center for Infectious Disease"/>
            <person name="Wu L."/>
            <person name="Ma J."/>
        </authorList>
    </citation>
    <scope>NUCLEOTIDE SEQUENCE [LARGE SCALE GENOMIC DNA]</scope>
    <source>
        <strain evidence="3">JCM 13929</strain>
    </source>
</reference>
<protein>
    <submittedName>
        <fullName evidence="2">Uncharacterized protein</fullName>
    </submittedName>
</protein>
<keyword evidence="3" id="KW-1185">Reference proteome</keyword>
<evidence type="ECO:0000313" key="2">
    <source>
        <dbReference type="EMBL" id="GAA1673104.1"/>
    </source>
</evidence>
<gene>
    <name evidence="2" type="ORF">GCM10009733_082820</name>
</gene>
<feature type="region of interest" description="Disordered" evidence="1">
    <location>
        <begin position="16"/>
        <end position="43"/>
    </location>
</feature>
<evidence type="ECO:0000256" key="1">
    <source>
        <dbReference type="SAM" id="MobiDB-lite"/>
    </source>
</evidence>
<dbReference type="Proteomes" id="UP001500064">
    <property type="component" value="Unassembled WGS sequence"/>
</dbReference>
<name>A0ABP4SP71_9ACTN</name>
<accession>A0ABP4SP71</accession>
<sequence length="103" mass="11261">MSQIRRASATAAEAMHMEVADAQELSVDDGDQPSQALNYDEGENEDLHRTAWQWALANRQPDGGLPPGRVVAEQFARSARLGRWIKRLGHEGKLGPLSPGSDL</sequence>
<evidence type="ECO:0000313" key="3">
    <source>
        <dbReference type="Proteomes" id="UP001500064"/>
    </source>
</evidence>